<organism evidence="4 5">
    <name type="scientific">Haloactinopolyspora alba</name>
    <dbReference type="NCBI Taxonomy" id="648780"/>
    <lineage>
        <taxon>Bacteria</taxon>
        <taxon>Bacillati</taxon>
        <taxon>Actinomycetota</taxon>
        <taxon>Actinomycetes</taxon>
        <taxon>Jiangellales</taxon>
        <taxon>Jiangellaceae</taxon>
        <taxon>Haloactinopolyspora</taxon>
    </lineage>
</organism>
<sequence length="229" mass="25607">MNESTTQMGEPDTQALSSWATTRPELNAGRFMRAFVRVNVYFYSKPPSKLSKTINKLGIKLNVFAYRRSQGRILGRFGDLEALLITTVGRKTGKERTVPLGYLFDRGRFIVVAVPGHFDIPGGPKAVDPAWYRNIQANPQASIHIGKEVIDVTAATATGADHDRYWEQFTTAYPFIGEFFKRADRPPPIVVLTPNDIADAENARRPERPTLSEVVAEAEAQKSRKVNRT</sequence>
<evidence type="ECO:0000313" key="5">
    <source>
        <dbReference type="Proteomes" id="UP000243528"/>
    </source>
</evidence>
<keyword evidence="5" id="KW-1185">Reference proteome</keyword>
<accession>A0A2P8E932</accession>
<dbReference type="Proteomes" id="UP000243528">
    <property type="component" value="Unassembled WGS sequence"/>
</dbReference>
<evidence type="ECO:0000256" key="3">
    <source>
        <dbReference type="SAM" id="MobiDB-lite"/>
    </source>
</evidence>
<dbReference type="NCBIfam" id="TIGR00026">
    <property type="entry name" value="hi_GC_TIGR00026"/>
    <property type="match status" value="1"/>
</dbReference>
<dbReference type="PANTHER" id="PTHR39428:SF3">
    <property type="entry name" value="DEAZAFLAVIN-DEPENDENT NITROREDUCTASE"/>
    <property type="match status" value="1"/>
</dbReference>
<dbReference type="AlphaFoldDB" id="A0A2P8E932"/>
<comment type="similarity">
    <text evidence="1">Belongs to the F420H(2)-dependent quinone reductase family.</text>
</comment>
<dbReference type="Gene3D" id="2.30.110.10">
    <property type="entry name" value="Electron Transport, Fmn-binding Protein, Chain A"/>
    <property type="match status" value="1"/>
</dbReference>
<dbReference type="GO" id="GO:0016491">
    <property type="term" value="F:oxidoreductase activity"/>
    <property type="evidence" value="ECO:0007669"/>
    <property type="project" value="InterPro"/>
</dbReference>
<comment type="caution">
    <text evidence="4">The sequence shown here is derived from an EMBL/GenBank/DDBJ whole genome shotgun (WGS) entry which is preliminary data.</text>
</comment>
<dbReference type="RefSeq" id="WP_205740643.1">
    <property type="nucleotide sequence ID" value="NZ_ML142901.1"/>
</dbReference>
<evidence type="ECO:0000256" key="1">
    <source>
        <dbReference type="ARBA" id="ARBA00008710"/>
    </source>
</evidence>
<dbReference type="EMBL" id="PYGE01000003">
    <property type="protein sequence ID" value="PSL05986.1"/>
    <property type="molecule type" value="Genomic_DNA"/>
</dbReference>
<feature type="region of interest" description="Disordered" evidence="3">
    <location>
        <begin position="200"/>
        <end position="229"/>
    </location>
</feature>
<evidence type="ECO:0000256" key="2">
    <source>
        <dbReference type="ARBA" id="ARBA00049106"/>
    </source>
</evidence>
<dbReference type="GO" id="GO:0070967">
    <property type="term" value="F:coenzyme F420 binding"/>
    <property type="evidence" value="ECO:0007669"/>
    <property type="project" value="TreeGrafter"/>
</dbReference>
<name>A0A2P8E932_9ACTN</name>
<proteinExistence type="inferred from homology"/>
<dbReference type="Pfam" id="PF04075">
    <property type="entry name" value="F420H2_quin_red"/>
    <property type="match status" value="1"/>
</dbReference>
<dbReference type="GO" id="GO:0005886">
    <property type="term" value="C:plasma membrane"/>
    <property type="evidence" value="ECO:0007669"/>
    <property type="project" value="TreeGrafter"/>
</dbReference>
<gene>
    <name evidence="4" type="ORF">CLV30_103140</name>
</gene>
<comment type="catalytic activity">
    <reaction evidence="2">
        <text>oxidized coenzyme F420-(gamma-L-Glu)(n) + a quinol + H(+) = reduced coenzyme F420-(gamma-L-Glu)(n) + a quinone</text>
        <dbReference type="Rhea" id="RHEA:39663"/>
        <dbReference type="Rhea" id="RHEA-COMP:12939"/>
        <dbReference type="Rhea" id="RHEA-COMP:14378"/>
        <dbReference type="ChEBI" id="CHEBI:15378"/>
        <dbReference type="ChEBI" id="CHEBI:24646"/>
        <dbReference type="ChEBI" id="CHEBI:132124"/>
        <dbReference type="ChEBI" id="CHEBI:133980"/>
        <dbReference type="ChEBI" id="CHEBI:139511"/>
    </reaction>
</comment>
<protein>
    <submittedName>
        <fullName evidence="4">Deazaflavin-dependent oxidoreductase (Nitroreductase family)</fullName>
    </submittedName>
</protein>
<dbReference type="SUPFAM" id="SSF50475">
    <property type="entry name" value="FMN-binding split barrel"/>
    <property type="match status" value="1"/>
</dbReference>
<dbReference type="InterPro" id="IPR012349">
    <property type="entry name" value="Split_barrel_FMN-bd"/>
</dbReference>
<dbReference type="PANTHER" id="PTHR39428">
    <property type="entry name" value="F420H(2)-DEPENDENT QUINONE REDUCTASE RV1261C"/>
    <property type="match status" value="1"/>
</dbReference>
<evidence type="ECO:0000313" key="4">
    <source>
        <dbReference type="EMBL" id="PSL05986.1"/>
    </source>
</evidence>
<dbReference type="InterPro" id="IPR004378">
    <property type="entry name" value="F420H2_quin_Rdtase"/>
</dbReference>
<reference evidence="4 5" key="1">
    <citation type="submission" date="2018-03" db="EMBL/GenBank/DDBJ databases">
        <title>Genomic Encyclopedia of Archaeal and Bacterial Type Strains, Phase II (KMG-II): from individual species to whole genera.</title>
        <authorList>
            <person name="Goeker M."/>
        </authorList>
    </citation>
    <scope>NUCLEOTIDE SEQUENCE [LARGE SCALE GENOMIC DNA]</scope>
    <source>
        <strain evidence="4 5">DSM 45211</strain>
    </source>
</reference>
<feature type="compositionally biased region" description="Basic and acidic residues" evidence="3">
    <location>
        <begin position="201"/>
        <end position="210"/>
    </location>
</feature>